<comment type="caution">
    <text evidence="2">The sequence shown here is derived from an EMBL/GenBank/DDBJ whole genome shotgun (WGS) entry which is preliminary data.</text>
</comment>
<keyword evidence="1" id="KW-0175">Coiled coil</keyword>
<name>A0AAW6WDN7_9FUSO</name>
<gene>
    <name evidence="2" type="ORF">MWG07_10105</name>
</gene>
<dbReference type="EMBL" id="JAMGTK010000019">
    <property type="protein sequence ID" value="MDK4512603.1"/>
    <property type="molecule type" value="Genomic_DNA"/>
</dbReference>
<protein>
    <submittedName>
        <fullName evidence="2">Uncharacterized protein</fullName>
    </submittedName>
</protein>
<dbReference type="AlphaFoldDB" id="A0AAW6WDN7"/>
<feature type="coiled-coil region" evidence="1">
    <location>
        <begin position="297"/>
        <end position="328"/>
    </location>
</feature>
<accession>A0AAW6WDN7</accession>
<dbReference type="RefSeq" id="WP_285049242.1">
    <property type="nucleotide sequence ID" value="NZ_JAMGTK010000019.1"/>
</dbReference>
<proteinExistence type="predicted"/>
<reference evidence="2" key="2">
    <citation type="submission" date="2022-04" db="EMBL/GenBank/DDBJ databases">
        <authorList>
            <person name="Livingstone P.G."/>
        </authorList>
    </citation>
    <scope>NUCLEOTIDE SEQUENCE</scope>
    <source>
        <strain evidence="2">BRON_8</strain>
    </source>
</reference>
<evidence type="ECO:0000313" key="3">
    <source>
        <dbReference type="Proteomes" id="UP001173223"/>
    </source>
</evidence>
<evidence type="ECO:0000313" key="2">
    <source>
        <dbReference type="EMBL" id="MDK4512603.1"/>
    </source>
</evidence>
<reference evidence="2" key="1">
    <citation type="journal article" date="2022" name="Gene">
        <title>A genome-led study on the pathogenesis of Fusobacterium necrophorum infections.</title>
        <authorList>
            <person name="Thapa G."/>
            <person name="Jayal A."/>
            <person name="Sikazwe E."/>
            <person name="Perry T."/>
            <person name="Mohammed Al Balushi A."/>
            <person name="Livingstone P."/>
        </authorList>
    </citation>
    <scope>NUCLEOTIDE SEQUENCE</scope>
    <source>
        <strain evidence="2">BRON_8</strain>
    </source>
</reference>
<keyword evidence="3" id="KW-1185">Reference proteome</keyword>
<sequence>MQYMEKVIENERTGANISGIRVETQTSALLNRPDLQGLAELERIAKEADQVNLKNKQQKFKLDLEAMDLEFQEKWNDPLIYKDQEKFETMLSEKKALESEKAALVQQNQFFSLGEKDILRQQLSNRHAEFVLKHQKERNTVALRQAVDDSQANLDQYVTLSSKVNIHDYNRINEYNEQIVENIKSLQVLTGMSDEEVINAAASRIQQATNARYQTYLNDMILSGDLPLQEQERRVNELETVMNDEKYKRSVAKELASKLPTDDKKEAEDYFYAKLDTETKSIVGGMKRQFGEIKRARAKEEAERRRQIKEIERERRRQEKLYALSQNDPKGYYKAITGKKLTSKQLLNNPLAMKTVANTGWEEYGNLYNAKTFSVLDSKEITAINREVNFRKQDGSYNDAEVYEPVFRMAQEMSNGDPLKETAILKDYALKNKINPQVFIKGQTNPEYFRMNDLMKKGKTVKNEIGSSVQIQDIGLSRKAKQNFKTIAGHFSNDEELGEAMAEQYVLGKIAKAGKMKDFKENPKRYLEQALTKDKRGYREIKQDVDLAAKLTTKRVDYYYDNIKTEKKQTKKTDTTKKSKFL</sequence>
<organism evidence="2 3">
    <name type="scientific">Fusobacterium necrophorum</name>
    <dbReference type="NCBI Taxonomy" id="859"/>
    <lineage>
        <taxon>Bacteria</taxon>
        <taxon>Fusobacteriati</taxon>
        <taxon>Fusobacteriota</taxon>
        <taxon>Fusobacteriia</taxon>
        <taxon>Fusobacteriales</taxon>
        <taxon>Fusobacteriaceae</taxon>
        <taxon>Fusobacterium</taxon>
    </lineage>
</organism>
<dbReference type="Proteomes" id="UP001173223">
    <property type="component" value="Unassembled WGS sequence"/>
</dbReference>
<evidence type="ECO:0000256" key="1">
    <source>
        <dbReference type="SAM" id="Coils"/>
    </source>
</evidence>